<dbReference type="AlphaFoldDB" id="A0A931GIV9"/>
<dbReference type="EMBL" id="JADOUA010000001">
    <property type="protein sequence ID" value="MBG6089013.1"/>
    <property type="molecule type" value="Genomic_DNA"/>
</dbReference>
<gene>
    <name evidence="4" type="ORF">IW256_003126</name>
</gene>
<feature type="domain" description="HTH tetR-type" evidence="3">
    <location>
        <begin position="9"/>
        <end position="69"/>
    </location>
</feature>
<dbReference type="InterPro" id="IPR009057">
    <property type="entry name" value="Homeodomain-like_sf"/>
</dbReference>
<proteinExistence type="predicted"/>
<evidence type="ECO:0000313" key="5">
    <source>
        <dbReference type="Proteomes" id="UP000614047"/>
    </source>
</evidence>
<evidence type="ECO:0000256" key="2">
    <source>
        <dbReference type="PROSITE-ProRule" id="PRU00335"/>
    </source>
</evidence>
<protein>
    <submittedName>
        <fullName evidence="4">AcrR family transcriptional regulator</fullName>
    </submittedName>
</protein>
<dbReference type="RefSeq" id="WP_197011668.1">
    <property type="nucleotide sequence ID" value="NZ_BAABES010000026.1"/>
</dbReference>
<evidence type="ECO:0000256" key="1">
    <source>
        <dbReference type="ARBA" id="ARBA00023125"/>
    </source>
</evidence>
<dbReference type="PROSITE" id="PS50977">
    <property type="entry name" value="HTH_TETR_2"/>
    <property type="match status" value="1"/>
</dbReference>
<dbReference type="Pfam" id="PF00440">
    <property type="entry name" value="TetR_N"/>
    <property type="match status" value="1"/>
</dbReference>
<accession>A0A931GIV9</accession>
<dbReference type="SUPFAM" id="SSF46689">
    <property type="entry name" value="Homeodomain-like"/>
    <property type="match status" value="1"/>
</dbReference>
<dbReference type="GO" id="GO:0003677">
    <property type="term" value="F:DNA binding"/>
    <property type="evidence" value="ECO:0007669"/>
    <property type="project" value="UniProtKB-UniRule"/>
</dbReference>
<keyword evidence="1 2" id="KW-0238">DNA-binding</keyword>
<sequence>MASDDAPPSARRTELLERAYRYALAHGLAELSLRPLAAAIGSSPRVLLYLFGSKDGLVRALLARARADEFALLDRLREPAGGRPLGLDVAAGRIWSWLAAPEHRPLLTLWVEGYGRSLLDAEGPWGGFASAGVDDWLAVLATAQPPEERDAPLGACHRTLVLAVLRGGLLDLLATGDEERVTAAVRTQIAALRAQTEAAPAGRADQRGG</sequence>
<dbReference type="Proteomes" id="UP000614047">
    <property type="component" value="Unassembled WGS sequence"/>
</dbReference>
<evidence type="ECO:0000313" key="4">
    <source>
        <dbReference type="EMBL" id="MBG6089013.1"/>
    </source>
</evidence>
<organism evidence="4 5">
    <name type="scientific">Actinomadura viridis</name>
    <dbReference type="NCBI Taxonomy" id="58110"/>
    <lineage>
        <taxon>Bacteria</taxon>
        <taxon>Bacillati</taxon>
        <taxon>Actinomycetota</taxon>
        <taxon>Actinomycetes</taxon>
        <taxon>Streptosporangiales</taxon>
        <taxon>Thermomonosporaceae</taxon>
        <taxon>Actinomadura</taxon>
    </lineage>
</organism>
<reference evidence="4" key="1">
    <citation type="submission" date="2020-11" db="EMBL/GenBank/DDBJ databases">
        <title>Sequencing the genomes of 1000 actinobacteria strains.</title>
        <authorList>
            <person name="Klenk H.-P."/>
        </authorList>
    </citation>
    <scope>NUCLEOTIDE SEQUENCE</scope>
    <source>
        <strain evidence="4">DSM 43175</strain>
    </source>
</reference>
<comment type="caution">
    <text evidence="4">The sequence shown here is derived from an EMBL/GenBank/DDBJ whole genome shotgun (WGS) entry which is preliminary data.</text>
</comment>
<feature type="DNA-binding region" description="H-T-H motif" evidence="2">
    <location>
        <begin position="32"/>
        <end position="51"/>
    </location>
</feature>
<dbReference type="Gene3D" id="1.10.357.10">
    <property type="entry name" value="Tetracycline Repressor, domain 2"/>
    <property type="match status" value="1"/>
</dbReference>
<evidence type="ECO:0000259" key="3">
    <source>
        <dbReference type="PROSITE" id="PS50977"/>
    </source>
</evidence>
<name>A0A931GIV9_9ACTN</name>
<dbReference type="InterPro" id="IPR001647">
    <property type="entry name" value="HTH_TetR"/>
</dbReference>
<keyword evidence="5" id="KW-1185">Reference proteome</keyword>